<dbReference type="PANTHER" id="PTHR37690:SF1">
    <property type="entry name" value="CHORISMATE DEHYDRATASE"/>
    <property type="match status" value="1"/>
</dbReference>
<dbReference type="HAMAP" id="MF_00995">
    <property type="entry name" value="MqnA"/>
    <property type="match status" value="1"/>
</dbReference>
<dbReference type="AlphaFoldDB" id="A0A2T4TVS1"/>
<proteinExistence type="inferred from homology"/>
<dbReference type="PANTHER" id="PTHR37690">
    <property type="entry name" value="CHORISMATE DEHYDRATASE"/>
    <property type="match status" value="1"/>
</dbReference>
<dbReference type="GO" id="GO:0009234">
    <property type="term" value="P:menaquinone biosynthetic process"/>
    <property type="evidence" value="ECO:0007669"/>
    <property type="project" value="UniProtKB-UniRule"/>
</dbReference>
<evidence type="ECO:0000256" key="4">
    <source>
        <dbReference type="HAMAP-Rule" id="MF_00995"/>
    </source>
</evidence>
<dbReference type="Gene3D" id="3.40.190.10">
    <property type="entry name" value="Periplasmic binding protein-like II"/>
    <property type="match status" value="2"/>
</dbReference>
<sequence>MASQPGLGWVSRFEHGGREDRVSTRGGGAVKPALGKVAYINCEPVYYGIEQGAIPAECRIVEGTPAELNGMLRAGDLDLSVISAIEYACHSDRYLILPDLAIGSDGPTESVLLLSRVKPCDLDGKPVRLSRDSLTSVFLVKLLLAKAFGVRPRFLPAGAETTDSLSEDVAGVLMIGDPALRARGQLPFTLDLGQGWKELTGLPFVFAVWAVRRDFYRDHRDETHRLHRALLCSKRYSLARLDEICEAVCQRVRLNRDACATYLKERLSFDLTPRHLEGLRLFFTLLEAEGELKSIPPLEFIDAVQDNAPG</sequence>
<comment type="pathway">
    <text evidence="1 4">Quinol/quinone metabolism; menaquinone biosynthesis.</text>
</comment>
<reference evidence="6" key="2">
    <citation type="journal article" date="2018" name="Environ. Microbiol.">
        <title>Bloom of a denitrifying methanotroph, 'Candidatus Methylomirabilis limnetica', in a deep stratified lake.</title>
        <authorList>
            <person name="Graf J.S."/>
            <person name="Mayr M.J."/>
            <person name="Marchant H.K."/>
            <person name="Tienken D."/>
            <person name="Hach P.F."/>
            <person name="Brand A."/>
            <person name="Schubert C.J."/>
            <person name="Kuypers M.M."/>
            <person name="Milucka J."/>
        </authorList>
    </citation>
    <scope>NUCLEOTIDE SEQUENCE [LARGE SCALE GENOMIC DNA]</scope>
    <source>
        <strain evidence="6">Zug</strain>
    </source>
</reference>
<dbReference type="InterPro" id="IPR003773">
    <property type="entry name" value="Menaquinone_biosynth"/>
</dbReference>
<comment type="similarity">
    <text evidence="4">Belongs to the MqnA/MqnD family. MqnA subfamily.</text>
</comment>
<evidence type="ECO:0000313" key="5">
    <source>
        <dbReference type="EMBL" id="PTL35178.1"/>
    </source>
</evidence>
<evidence type="ECO:0000313" key="6">
    <source>
        <dbReference type="Proteomes" id="UP000241436"/>
    </source>
</evidence>
<evidence type="ECO:0000256" key="1">
    <source>
        <dbReference type="ARBA" id="ARBA00004863"/>
    </source>
</evidence>
<comment type="catalytic activity">
    <reaction evidence="4">
        <text>chorismate = 3-[(1-carboxyvinyl)-oxy]benzoate + H2O</text>
        <dbReference type="Rhea" id="RHEA:40051"/>
        <dbReference type="ChEBI" id="CHEBI:15377"/>
        <dbReference type="ChEBI" id="CHEBI:29748"/>
        <dbReference type="ChEBI" id="CHEBI:76981"/>
        <dbReference type="EC" id="4.2.1.151"/>
    </reaction>
</comment>
<keyword evidence="6" id="KW-1185">Reference proteome</keyword>
<protein>
    <recommendedName>
        <fullName evidence="4">Chorismate dehydratase</fullName>
        <ecNumber evidence="4">4.2.1.151</ecNumber>
    </recommendedName>
    <alternativeName>
        <fullName evidence="4">Menaquinone biosynthetic enzyme MqnA</fullName>
    </alternativeName>
</protein>
<name>A0A2T4TVS1_9BACT</name>
<dbReference type="SUPFAM" id="SSF53850">
    <property type="entry name" value="Periplasmic binding protein-like II"/>
    <property type="match status" value="1"/>
</dbReference>
<reference evidence="5 6" key="1">
    <citation type="submission" date="2017-09" db="EMBL/GenBank/DDBJ databases">
        <title>Bloom of a denitrifying methanotroph, Candidatus Methylomirabilis limnetica, in a deep stratified lake.</title>
        <authorList>
            <person name="Graf J.S."/>
            <person name="Marchant H.K."/>
            <person name="Tienken D."/>
            <person name="Hach P.F."/>
            <person name="Brand A."/>
            <person name="Schubert C.J."/>
            <person name="Kuypers M.M."/>
            <person name="Milucka J."/>
        </authorList>
    </citation>
    <scope>NUCLEOTIDE SEQUENCE [LARGE SCALE GENOMIC DNA]</scope>
    <source>
        <strain evidence="5 6">Zug</strain>
    </source>
</reference>
<dbReference type="Proteomes" id="UP000241436">
    <property type="component" value="Unassembled WGS sequence"/>
</dbReference>
<dbReference type="EMBL" id="NVQC01000028">
    <property type="protein sequence ID" value="PTL35178.1"/>
    <property type="molecule type" value="Genomic_DNA"/>
</dbReference>
<comment type="function">
    <text evidence="4">Catalyzes the dehydration of chorismate into 3-[(1-carboxyvinyl)oxy]benzoate, a step in the biosynthesis of menaquinone (MK, vitamin K2).</text>
</comment>
<accession>A0A2T4TVS1</accession>
<dbReference type="EC" id="4.2.1.151" evidence="4"/>
<organism evidence="5 6">
    <name type="scientific">Candidatus Methylomirabilis limnetica</name>
    <dbReference type="NCBI Taxonomy" id="2033718"/>
    <lineage>
        <taxon>Bacteria</taxon>
        <taxon>Candidatus Methylomirabilota</taxon>
        <taxon>Candidatus Methylomirabilia</taxon>
        <taxon>Candidatus Methylomirabilales</taxon>
        <taxon>Candidatus Methylomirabilaceae</taxon>
        <taxon>Candidatus Methylomirabilis</taxon>
    </lineage>
</organism>
<dbReference type="CDD" id="cd13634">
    <property type="entry name" value="PBP2_Sco4506"/>
    <property type="match status" value="1"/>
</dbReference>
<dbReference type="UniPathway" id="UPA00079"/>
<keyword evidence="3 4" id="KW-0456">Lyase</keyword>
<dbReference type="GO" id="GO:0016836">
    <property type="term" value="F:hydro-lyase activity"/>
    <property type="evidence" value="ECO:0007669"/>
    <property type="project" value="UniProtKB-UniRule"/>
</dbReference>
<dbReference type="InterPro" id="IPR030868">
    <property type="entry name" value="MqnA"/>
</dbReference>
<gene>
    <name evidence="4" type="primary">mqnA</name>
    <name evidence="5" type="ORF">CLG94_10760</name>
</gene>
<evidence type="ECO:0000256" key="3">
    <source>
        <dbReference type="ARBA" id="ARBA00023239"/>
    </source>
</evidence>
<dbReference type="Pfam" id="PF02621">
    <property type="entry name" value="VitK2_biosynth"/>
    <property type="match status" value="1"/>
</dbReference>
<comment type="caution">
    <text evidence="5">The sequence shown here is derived from an EMBL/GenBank/DDBJ whole genome shotgun (WGS) entry which is preliminary data.</text>
</comment>
<keyword evidence="2 4" id="KW-0474">Menaquinone biosynthesis</keyword>
<evidence type="ECO:0000256" key="2">
    <source>
        <dbReference type="ARBA" id="ARBA00022428"/>
    </source>
</evidence>